<dbReference type="Gene3D" id="1.10.10.10">
    <property type="entry name" value="Winged helix-like DNA-binding domain superfamily/Winged helix DNA-binding domain"/>
    <property type="match status" value="1"/>
</dbReference>
<dbReference type="GO" id="GO:0004842">
    <property type="term" value="F:ubiquitin-protein transferase activity"/>
    <property type="evidence" value="ECO:0007669"/>
    <property type="project" value="TreeGrafter"/>
</dbReference>
<evidence type="ECO:0000313" key="2">
    <source>
        <dbReference type="Proteomes" id="UP000002358"/>
    </source>
</evidence>
<accession>A0A7M7QAQ3</accession>
<dbReference type="GO" id="GO:0000724">
    <property type="term" value="P:double-strand break repair via homologous recombination"/>
    <property type="evidence" value="ECO:0007669"/>
    <property type="project" value="TreeGrafter"/>
</dbReference>
<dbReference type="GeneID" id="103315667"/>
<protein>
    <submittedName>
        <fullName evidence="1">Uncharacterized protein</fullName>
    </submittedName>
</protein>
<dbReference type="InterPro" id="IPR011513">
    <property type="entry name" value="Nse1"/>
</dbReference>
<dbReference type="FunCoup" id="A0A7M7QAQ3">
    <property type="interactions" value="1127"/>
</dbReference>
<dbReference type="OrthoDB" id="185455at2759"/>
<organism evidence="1 2">
    <name type="scientific">Nasonia vitripennis</name>
    <name type="common">Parasitic wasp</name>
    <dbReference type="NCBI Taxonomy" id="7425"/>
    <lineage>
        <taxon>Eukaryota</taxon>
        <taxon>Metazoa</taxon>
        <taxon>Ecdysozoa</taxon>
        <taxon>Arthropoda</taxon>
        <taxon>Hexapoda</taxon>
        <taxon>Insecta</taxon>
        <taxon>Pterygota</taxon>
        <taxon>Neoptera</taxon>
        <taxon>Endopterygota</taxon>
        <taxon>Hymenoptera</taxon>
        <taxon>Apocrita</taxon>
        <taxon>Proctotrupomorpha</taxon>
        <taxon>Chalcidoidea</taxon>
        <taxon>Pteromalidae</taxon>
        <taxon>Pteromalinae</taxon>
        <taxon>Nasonia</taxon>
    </lineage>
</organism>
<proteinExistence type="predicted"/>
<name>A0A7M7QAQ3_NASVI</name>
<dbReference type="GO" id="GO:0005634">
    <property type="term" value="C:nucleus"/>
    <property type="evidence" value="ECO:0007669"/>
    <property type="project" value="TreeGrafter"/>
</dbReference>
<dbReference type="Proteomes" id="UP000002358">
    <property type="component" value="Chromosome 3"/>
</dbReference>
<dbReference type="PANTHER" id="PTHR20973">
    <property type="entry name" value="NON-SMC ELEMENT 1-RELATED"/>
    <property type="match status" value="1"/>
</dbReference>
<dbReference type="AlphaFoldDB" id="A0A7M7QAQ3"/>
<reference evidence="1" key="1">
    <citation type="submission" date="2021-01" db="UniProtKB">
        <authorList>
            <consortium name="EnsemblMetazoa"/>
        </authorList>
    </citation>
    <scope>IDENTIFICATION</scope>
</reference>
<keyword evidence="2" id="KW-1185">Reference proteome</keyword>
<dbReference type="RefSeq" id="XP_031782629.1">
    <property type="nucleotide sequence ID" value="XM_031926769.1"/>
</dbReference>
<dbReference type="InParanoid" id="A0A7M7QAQ3"/>
<dbReference type="KEGG" id="nvi:103315667"/>
<dbReference type="EnsemblMetazoa" id="XM_031926769">
    <property type="protein sequence ID" value="XP_031782629"/>
    <property type="gene ID" value="LOC103315667"/>
</dbReference>
<dbReference type="PANTHER" id="PTHR20973:SF0">
    <property type="entry name" value="NON-STRUCTURAL MAINTENANCE OF CHROMOSOMES ELEMENT 1 HOMOLOG"/>
    <property type="match status" value="1"/>
</dbReference>
<sequence length="161" mass="18625">MLMKCCICELSGEKYWSVVGTTHEENLSILSKFSVAQRAFLRDIYSEIVSSENGSISSTDGLNLTRTIGVKLSMGEADAFLKDLYKGKWLCIKNGYFYMGVQSILEVMPYFRATYENNFHNCQLCKEIIFHAKRCEHCDKGFLNYCLILYEPEKRKRVPRL</sequence>
<dbReference type="GO" id="GO:0030915">
    <property type="term" value="C:Smc5-Smc6 complex"/>
    <property type="evidence" value="ECO:0007669"/>
    <property type="project" value="InterPro"/>
</dbReference>
<dbReference type="EnsemblMetazoa" id="XM_031926768">
    <property type="protein sequence ID" value="XP_031782628"/>
    <property type="gene ID" value="LOC103315667"/>
</dbReference>
<dbReference type="RefSeq" id="XP_031782628.1">
    <property type="nucleotide sequence ID" value="XM_031926768.1"/>
</dbReference>
<dbReference type="InterPro" id="IPR036388">
    <property type="entry name" value="WH-like_DNA-bd_sf"/>
</dbReference>
<dbReference type="SMR" id="A0A7M7QAQ3"/>
<evidence type="ECO:0000313" key="1">
    <source>
        <dbReference type="EnsemblMetazoa" id="XP_031782628"/>
    </source>
</evidence>